<organism evidence="2">
    <name type="scientific">viral metagenome</name>
    <dbReference type="NCBI Taxonomy" id="1070528"/>
    <lineage>
        <taxon>unclassified sequences</taxon>
        <taxon>metagenomes</taxon>
        <taxon>organismal metagenomes</taxon>
    </lineage>
</organism>
<dbReference type="Gene3D" id="3.90.550.10">
    <property type="entry name" value="Spore Coat Polysaccharide Biosynthesis Protein SpsA, Chain A"/>
    <property type="match status" value="1"/>
</dbReference>
<dbReference type="InterPro" id="IPR029044">
    <property type="entry name" value="Nucleotide-diphossugar_trans"/>
</dbReference>
<dbReference type="GO" id="GO:0016020">
    <property type="term" value="C:membrane"/>
    <property type="evidence" value="ECO:0007669"/>
    <property type="project" value="InterPro"/>
</dbReference>
<dbReference type="PANTHER" id="PTHR31121:SF6">
    <property type="entry name" value="ALPHA-1,2 MANNOSYLTRANSFERASE KTR1"/>
    <property type="match status" value="1"/>
</dbReference>
<dbReference type="EMBL" id="MN741005">
    <property type="protein sequence ID" value="QHU22271.1"/>
    <property type="molecule type" value="Genomic_DNA"/>
</dbReference>
<dbReference type="Pfam" id="PF01793">
    <property type="entry name" value="Glyco_transf_15"/>
    <property type="match status" value="1"/>
</dbReference>
<accession>A0A6C0KYE6</accession>
<dbReference type="GO" id="GO:0005794">
    <property type="term" value="C:Golgi apparatus"/>
    <property type="evidence" value="ECO:0007669"/>
    <property type="project" value="TreeGrafter"/>
</dbReference>
<reference evidence="2" key="1">
    <citation type="journal article" date="2020" name="Nature">
        <title>Giant virus diversity and host interactions through global metagenomics.</title>
        <authorList>
            <person name="Schulz F."/>
            <person name="Roux S."/>
            <person name="Paez-Espino D."/>
            <person name="Jungbluth S."/>
            <person name="Walsh D.A."/>
            <person name="Denef V.J."/>
            <person name="McMahon K.D."/>
            <person name="Konstantinidis K.T."/>
            <person name="Eloe-Fadrosh E.A."/>
            <person name="Kyrpides N.C."/>
            <person name="Woyke T."/>
        </authorList>
    </citation>
    <scope>NUCLEOTIDE SEQUENCE</scope>
    <source>
        <strain evidence="2">GVMAG-S-ERX555907-102</strain>
    </source>
</reference>
<proteinExistence type="predicted"/>
<sequence length="287" mass="34443">MNIAIVYLASPFESKLSSGDSRYEMLKDSIENTSKYLSKYKYLIFHEDYQEKQFEEIRIIQPNVEFHKLDFVREELDFNHIGRNKGYMLMCRFFSGELQQILIKNGFDSYIRFDDDSFLIPPFHEDIVKNVSIFDYSYRTLFYDAQSKHGFPMQSLYEFTKKYITSKGHDYDNIKETLINYRFIDKNEKYLGLAPYNNFHYADLKIFKDPFIKEYFDNLLEMNGCLLNFWMDANIHSMLIFMLLPFTDYKSNIITNFGYRHNRHFSIINSAGFRYMGNEKFYPNGTS</sequence>
<evidence type="ECO:0008006" key="3">
    <source>
        <dbReference type="Google" id="ProtNLM"/>
    </source>
</evidence>
<evidence type="ECO:0000256" key="1">
    <source>
        <dbReference type="ARBA" id="ARBA00022679"/>
    </source>
</evidence>
<dbReference type="AlphaFoldDB" id="A0A6C0KYE6"/>
<protein>
    <recommendedName>
        <fullName evidence="3">Nucleotide-diphospho-sugar transferase domain-containing protein</fullName>
    </recommendedName>
</protein>
<name>A0A6C0KYE6_9ZZZZ</name>
<evidence type="ECO:0000313" key="2">
    <source>
        <dbReference type="EMBL" id="QHU22271.1"/>
    </source>
</evidence>
<dbReference type="InterPro" id="IPR002685">
    <property type="entry name" value="Glyco_trans_15"/>
</dbReference>
<keyword evidence="1" id="KW-0808">Transferase</keyword>
<dbReference type="GO" id="GO:0006487">
    <property type="term" value="P:protein N-linked glycosylation"/>
    <property type="evidence" value="ECO:0007669"/>
    <property type="project" value="TreeGrafter"/>
</dbReference>
<dbReference type="SUPFAM" id="SSF53448">
    <property type="entry name" value="Nucleotide-diphospho-sugar transferases"/>
    <property type="match status" value="1"/>
</dbReference>
<dbReference type="GO" id="GO:0000032">
    <property type="term" value="P:cell wall mannoprotein biosynthetic process"/>
    <property type="evidence" value="ECO:0007669"/>
    <property type="project" value="TreeGrafter"/>
</dbReference>
<dbReference type="PANTHER" id="PTHR31121">
    <property type="entry name" value="ALPHA-1,2 MANNOSYLTRANSFERASE KTR1"/>
    <property type="match status" value="1"/>
</dbReference>
<dbReference type="GO" id="GO:0000026">
    <property type="term" value="F:alpha-1,2-mannosyltransferase activity"/>
    <property type="evidence" value="ECO:0007669"/>
    <property type="project" value="TreeGrafter"/>
</dbReference>